<dbReference type="NCBIfam" id="TIGR00254">
    <property type="entry name" value="GGDEF"/>
    <property type="match status" value="1"/>
</dbReference>
<keyword evidence="2" id="KW-1133">Transmembrane helix</keyword>
<dbReference type="PANTHER" id="PTHR33121:SF79">
    <property type="entry name" value="CYCLIC DI-GMP PHOSPHODIESTERASE PDED-RELATED"/>
    <property type="match status" value="1"/>
</dbReference>
<feature type="transmembrane region" description="Helical" evidence="2">
    <location>
        <begin position="122"/>
        <end position="143"/>
    </location>
</feature>
<keyword evidence="1" id="KW-0175">Coiled coil</keyword>
<dbReference type="EMBL" id="CP159218">
    <property type="protein sequence ID" value="XCG64442.1"/>
    <property type="molecule type" value="Genomic_DNA"/>
</dbReference>
<sequence>MSRTTASHSAAPQQPGEFPALRTGAVLPFAVCTAVGFVLLLFPPYERESAEYVISGFLLAVVLVAAVVLPWERWPSWTHAIPPLSFFLVIAVMLDLSGGSSSVLTPIVTVPVLWLALFGSRWALHAAAVATGLLFLVPLVLIGGADYPASGWRRAVMWMAVVWIVVPFVQAAVRRLAARERELVDLNADLEAADRQWQLFASQLPDSVVLIVDADLRYEMIAGAGTLRERMDGWVGSTLFETSSAENIALLEPLYRGALAGERGDVELFATANGLLHEVTVVPFVHHGRTSAMVVAWDVSAAQNREAEIRGFQEQLQHLASHDPLTGLANRRNFDLALAEHLAECARTGSQGAVLMLDLDQFKEVNDTFGHGVGDQLIVEVGHLVRTLLPDSDTVARLGGDEFAILLPRGGRAEAEQVSQRIVEGIRAFAASAEQPFSRALTVSVGAVLISEATTSAAELLVAADMTMYDAKDAGRDRYEIFDARDSTSPRAAARVSWATRIRHALRDDRFVLHVQPVVDLRTREVAGVELLLRMLDDDGSLIPPARFLHVAERMGLAPAVDRWVIARAVRMLAETMEIGRPVELSVNVSAHSLNDLDFVDGIEELVRAAGVDPQHLVFEITETAAIANMERARSFADRLHALGCRLALDDFGAGHASFYYLKHLPFDFIKIDGEFVRSCTTDTFDRLVIASVVAFSAGTGRQVIAEYVGDEATALALRDMHVDFGQGFHLGRPVPWEDFLRDNGIGGS</sequence>
<keyword evidence="2" id="KW-0812">Transmembrane</keyword>
<dbReference type="PANTHER" id="PTHR33121">
    <property type="entry name" value="CYCLIC DI-GMP PHOSPHODIESTERASE PDEF"/>
    <property type="match status" value="1"/>
</dbReference>
<feature type="domain" description="EAL" evidence="3">
    <location>
        <begin position="495"/>
        <end position="748"/>
    </location>
</feature>
<dbReference type="Gene3D" id="3.30.70.270">
    <property type="match status" value="1"/>
</dbReference>
<gene>
    <name evidence="5" type="ORF">ABLG96_03625</name>
</gene>
<dbReference type="PROSITE" id="PS50887">
    <property type="entry name" value="GGDEF"/>
    <property type="match status" value="1"/>
</dbReference>
<evidence type="ECO:0000259" key="3">
    <source>
        <dbReference type="PROSITE" id="PS50883"/>
    </source>
</evidence>
<feature type="domain" description="GGDEF" evidence="4">
    <location>
        <begin position="350"/>
        <end position="484"/>
    </location>
</feature>
<dbReference type="SUPFAM" id="SSF55073">
    <property type="entry name" value="Nucleotide cyclase"/>
    <property type="match status" value="1"/>
</dbReference>
<feature type="transmembrane region" description="Helical" evidence="2">
    <location>
        <begin position="52"/>
        <end position="71"/>
    </location>
</feature>
<dbReference type="InterPro" id="IPR029787">
    <property type="entry name" value="Nucleotide_cyclase"/>
</dbReference>
<feature type="transmembrane region" description="Helical" evidence="2">
    <location>
        <begin position="86"/>
        <end position="115"/>
    </location>
</feature>
<proteinExistence type="predicted"/>
<name>A0AAU8DQ76_9ACTN</name>
<dbReference type="Gene3D" id="3.20.20.450">
    <property type="entry name" value="EAL domain"/>
    <property type="match status" value="1"/>
</dbReference>
<dbReference type="SMART" id="SM00267">
    <property type="entry name" value="GGDEF"/>
    <property type="match status" value="1"/>
</dbReference>
<dbReference type="GO" id="GO:0071111">
    <property type="term" value="F:cyclic-guanylate-specific phosphodiesterase activity"/>
    <property type="evidence" value="ECO:0007669"/>
    <property type="project" value="InterPro"/>
</dbReference>
<dbReference type="CDD" id="cd01948">
    <property type="entry name" value="EAL"/>
    <property type="match status" value="1"/>
</dbReference>
<evidence type="ECO:0000259" key="4">
    <source>
        <dbReference type="PROSITE" id="PS50887"/>
    </source>
</evidence>
<organism evidence="5">
    <name type="scientific">Nakamurella sp. A5-74</name>
    <dbReference type="NCBI Taxonomy" id="3158264"/>
    <lineage>
        <taxon>Bacteria</taxon>
        <taxon>Bacillati</taxon>
        <taxon>Actinomycetota</taxon>
        <taxon>Actinomycetes</taxon>
        <taxon>Nakamurellales</taxon>
        <taxon>Nakamurellaceae</taxon>
        <taxon>Nakamurella</taxon>
    </lineage>
</organism>
<dbReference type="SUPFAM" id="SSF141868">
    <property type="entry name" value="EAL domain-like"/>
    <property type="match status" value="1"/>
</dbReference>
<dbReference type="FunFam" id="3.30.70.270:FF:000001">
    <property type="entry name" value="Diguanylate cyclase domain protein"/>
    <property type="match status" value="1"/>
</dbReference>
<dbReference type="PROSITE" id="PS50883">
    <property type="entry name" value="EAL"/>
    <property type="match status" value="1"/>
</dbReference>
<feature type="transmembrane region" description="Helical" evidence="2">
    <location>
        <begin position="25"/>
        <end position="45"/>
    </location>
</feature>
<dbReference type="RefSeq" id="WP_353650055.1">
    <property type="nucleotide sequence ID" value="NZ_CP159218.1"/>
</dbReference>
<feature type="coiled-coil region" evidence="1">
    <location>
        <begin position="169"/>
        <end position="196"/>
    </location>
</feature>
<protein>
    <submittedName>
        <fullName evidence="5">EAL domain-containing protein</fullName>
    </submittedName>
</protein>
<reference evidence="5" key="1">
    <citation type="submission" date="2024-05" db="EMBL/GenBank/DDBJ databases">
        <authorList>
            <person name="Cai S.Y."/>
            <person name="Jin L.M."/>
            <person name="Li H.R."/>
        </authorList>
    </citation>
    <scope>NUCLEOTIDE SEQUENCE</scope>
    <source>
        <strain evidence="5">A5-74</strain>
    </source>
</reference>
<evidence type="ECO:0000256" key="2">
    <source>
        <dbReference type="SAM" id="Phobius"/>
    </source>
</evidence>
<dbReference type="Pfam" id="PF00563">
    <property type="entry name" value="EAL"/>
    <property type="match status" value="1"/>
</dbReference>
<evidence type="ECO:0000313" key="5">
    <source>
        <dbReference type="EMBL" id="XCG64442.1"/>
    </source>
</evidence>
<accession>A0AAU8DQ76</accession>
<dbReference type="InterPro" id="IPR050706">
    <property type="entry name" value="Cyclic-di-GMP_PDE-like"/>
</dbReference>
<dbReference type="InterPro" id="IPR043128">
    <property type="entry name" value="Rev_trsase/Diguanyl_cyclase"/>
</dbReference>
<dbReference type="InterPro" id="IPR001633">
    <property type="entry name" value="EAL_dom"/>
</dbReference>
<dbReference type="Pfam" id="PF00990">
    <property type="entry name" value="GGDEF"/>
    <property type="match status" value="1"/>
</dbReference>
<dbReference type="InterPro" id="IPR035919">
    <property type="entry name" value="EAL_sf"/>
</dbReference>
<feature type="transmembrane region" description="Helical" evidence="2">
    <location>
        <begin position="155"/>
        <end position="173"/>
    </location>
</feature>
<dbReference type="CDD" id="cd01949">
    <property type="entry name" value="GGDEF"/>
    <property type="match status" value="1"/>
</dbReference>
<dbReference type="SMART" id="SM00052">
    <property type="entry name" value="EAL"/>
    <property type="match status" value="1"/>
</dbReference>
<evidence type="ECO:0000256" key="1">
    <source>
        <dbReference type="SAM" id="Coils"/>
    </source>
</evidence>
<dbReference type="InterPro" id="IPR000160">
    <property type="entry name" value="GGDEF_dom"/>
</dbReference>
<keyword evidence="2" id="KW-0472">Membrane</keyword>
<dbReference type="AlphaFoldDB" id="A0AAU8DQ76"/>